<sequence length="52" mass="6049">MPATVEVICENADCELDMFEVHYTYDVPDDHEVDDLVCPYCTDHTQLEEIEL</sequence>
<evidence type="ECO:0008006" key="3">
    <source>
        <dbReference type="Google" id="ProtNLM"/>
    </source>
</evidence>
<name>A0A1H6T3C0_9EURY</name>
<organism evidence="1 2">
    <name type="scientific">Halohasta litchfieldiae</name>
    <dbReference type="NCBI Taxonomy" id="1073996"/>
    <lineage>
        <taxon>Archaea</taxon>
        <taxon>Methanobacteriati</taxon>
        <taxon>Methanobacteriota</taxon>
        <taxon>Stenosarchaea group</taxon>
        <taxon>Halobacteria</taxon>
        <taxon>Halobacteriales</taxon>
        <taxon>Haloferacaceae</taxon>
        <taxon>Halohasta</taxon>
    </lineage>
</organism>
<protein>
    <recommendedName>
        <fullName evidence="3">Small CPxCG-related zinc finger protein</fullName>
    </recommendedName>
</protein>
<dbReference type="GeneID" id="76389814"/>
<proteinExistence type="predicted"/>
<accession>A0A1H6T3C0</accession>
<dbReference type="Proteomes" id="UP000198888">
    <property type="component" value="Unassembled WGS sequence"/>
</dbReference>
<reference evidence="1 2" key="1">
    <citation type="submission" date="2016-10" db="EMBL/GenBank/DDBJ databases">
        <authorList>
            <person name="de Groot N.N."/>
        </authorList>
    </citation>
    <scope>NUCLEOTIDE SEQUENCE [LARGE SCALE GENOMIC DNA]</scope>
    <source>
        <strain evidence="1 2">DSM 22187</strain>
    </source>
</reference>
<dbReference type="STRING" id="1073996.SAMN05444271_10644"/>
<evidence type="ECO:0000313" key="1">
    <source>
        <dbReference type="EMBL" id="SEI70745.1"/>
    </source>
</evidence>
<keyword evidence="2" id="KW-1185">Reference proteome</keyword>
<dbReference type="InterPro" id="IPR055981">
    <property type="entry name" value="DUF7559"/>
</dbReference>
<dbReference type="KEGG" id="hae:halTADL_0113"/>
<dbReference type="OrthoDB" id="189643at2157"/>
<gene>
    <name evidence="1" type="ORF">SAMN05444271_10644</name>
</gene>
<accession>A0A2H4PXW1</accession>
<dbReference type="AlphaFoldDB" id="A0A1H6T3C0"/>
<dbReference type="RefSeq" id="WP_177171908.1">
    <property type="nucleotide sequence ID" value="NZ_CP024845.1"/>
</dbReference>
<dbReference type="Pfam" id="PF24440">
    <property type="entry name" value="DUF7559"/>
    <property type="match status" value="1"/>
</dbReference>
<dbReference type="EMBL" id="FNYR01000006">
    <property type="protein sequence ID" value="SEI70745.1"/>
    <property type="molecule type" value="Genomic_DNA"/>
</dbReference>
<evidence type="ECO:0000313" key="2">
    <source>
        <dbReference type="Proteomes" id="UP000198888"/>
    </source>
</evidence>